<gene>
    <name evidence="1" type="ORF">AVEN_241222_1</name>
</gene>
<comment type="caution">
    <text evidence="1">The sequence shown here is derived from an EMBL/GenBank/DDBJ whole genome shotgun (WGS) entry which is preliminary data.</text>
</comment>
<keyword evidence="2" id="KW-1185">Reference proteome</keyword>
<proteinExistence type="predicted"/>
<organism evidence="1 2">
    <name type="scientific">Araneus ventricosus</name>
    <name type="common">Orbweaver spider</name>
    <name type="synonym">Epeira ventricosa</name>
    <dbReference type="NCBI Taxonomy" id="182803"/>
    <lineage>
        <taxon>Eukaryota</taxon>
        <taxon>Metazoa</taxon>
        <taxon>Ecdysozoa</taxon>
        <taxon>Arthropoda</taxon>
        <taxon>Chelicerata</taxon>
        <taxon>Arachnida</taxon>
        <taxon>Araneae</taxon>
        <taxon>Araneomorphae</taxon>
        <taxon>Entelegynae</taxon>
        <taxon>Araneoidea</taxon>
        <taxon>Araneidae</taxon>
        <taxon>Araneus</taxon>
    </lineage>
</organism>
<name>A0A4Y2D0J9_ARAVE</name>
<dbReference type="Proteomes" id="UP000499080">
    <property type="component" value="Unassembled WGS sequence"/>
</dbReference>
<evidence type="ECO:0000313" key="1">
    <source>
        <dbReference type="EMBL" id="GBM09899.1"/>
    </source>
</evidence>
<dbReference type="AlphaFoldDB" id="A0A4Y2D0J9"/>
<evidence type="ECO:0000313" key="2">
    <source>
        <dbReference type="Proteomes" id="UP000499080"/>
    </source>
</evidence>
<protein>
    <submittedName>
        <fullName evidence="1">Uncharacterized protein</fullName>
    </submittedName>
</protein>
<reference evidence="1 2" key="1">
    <citation type="journal article" date="2019" name="Sci. Rep.">
        <title>Orb-weaving spider Araneus ventricosus genome elucidates the spidroin gene catalogue.</title>
        <authorList>
            <person name="Kono N."/>
            <person name="Nakamura H."/>
            <person name="Ohtoshi R."/>
            <person name="Moran D.A.P."/>
            <person name="Shinohara A."/>
            <person name="Yoshida Y."/>
            <person name="Fujiwara M."/>
            <person name="Mori M."/>
            <person name="Tomita M."/>
            <person name="Arakawa K."/>
        </authorList>
    </citation>
    <scope>NUCLEOTIDE SEQUENCE [LARGE SCALE GENOMIC DNA]</scope>
</reference>
<dbReference type="EMBL" id="BGPR01000277">
    <property type="protein sequence ID" value="GBM09899.1"/>
    <property type="molecule type" value="Genomic_DNA"/>
</dbReference>
<sequence>MGHILNSSRSSDEYDDIEYKQCKAKNTIINQVSPSSSEMRSTFPNVAETCDRSGVCYILTAILINATLKYMGIPNKKDSSKVVDSSKIQRERIDSCSDGKMSEDTFHRSMAYTLTAEKTNFH</sequence>
<accession>A0A4Y2D0J9</accession>